<evidence type="ECO:0000256" key="1">
    <source>
        <dbReference type="SAM" id="MobiDB-lite"/>
    </source>
</evidence>
<evidence type="ECO:0000313" key="2">
    <source>
        <dbReference type="EMBL" id="EJK51747.1"/>
    </source>
</evidence>
<dbReference type="eggNOG" id="ENOG502QYYZ">
    <property type="taxonomic scope" value="Eukaryota"/>
</dbReference>
<organism evidence="2 3">
    <name type="scientific">Thalassiosira oceanica</name>
    <name type="common">Marine diatom</name>
    <dbReference type="NCBI Taxonomy" id="159749"/>
    <lineage>
        <taxon>Eukaryota</taxon>
        <taxon>Sar</taxon>
        <taxon>Stramenopiles</taxon>
        <taxon>Ochrophyta</taxon>
        <taxon>Bacillariophyta</taxon>
        <taxon>Coscinodiscophyceae</taxon>
        <taxon>Thalassiosirophycidae</taxon>
        <taxon>Thalassiosirales</taxon>
        <taxon>Thalassiosiraceae</taxon>
        <taxon>Thalassiosira</taxon>
    </lineage>
</organism>
<dbReference type="EMBL" id="AGNL01041089">
    <property type="protein sequence ID" value="EJK51747.1"/>
    <property type="molecule type" value="Genomic_DNA"/>
</dbReference>
<dbReference type="OrthoDB" id="198852at2759"/>
<name>K0RYP0_THAOC</name>
<accession>K0RYP0</accession>
<feature type="non-terminal residue" evidence="2">
    <location>
        <position position="353"/>
    </location>
</feature>
<comment type="caution">
    <text evidence="2">The sequence shown here is derived from an EMBL/GenBank/DDBJ whole genome shotgun (WGS) entry which is preliminary data.</text>
</comment>
<gene>
    <name evidence="2" type="ORF">THAOC_29056</name>
</gene>
<protein>
    <submittedName>
        <fullName evidence="2">Uncharacterized protein</fullName>
    </submittedName>
</protein>
<dbReference type="AlphaFoldDB" id="K0RYP0"/>
<reference evidence="2 3" key="1">
    <citation type="journal article" date="2012" name="Genome Biol.">
        <title>Genome and low-iron response of an oceanic diatom adapted to chronic iron limitation.</title>
        <authorList>
            <person name="Lommer M."/>
            <person name="Specht M."/>
            <person name="Roy A.S."/>
            <person name="Kraemer L."/>
            <person name="Andreson R."/>
            <person name="Gutowska M.A."/>
            <person name="Wolf J."/>
            <person name="Bergner S.V."/>
            <person name="Schilhabel M.B."/>
            <person name="Klostermeier U.C."/>
            <person name="Beiko R.G."/>
            <person name="Rosenstiel P."/>
            <person name="Hippler M."/>
            <person name="Laroche J."/>
        </authorList>
    </citation>
    <scope>NUCLEOTIDE SEQUENCE [LARGE SCALE GENOMIC DNA]</scope>
    <source>
        <strain evidence="2 3">CCMP1005</strain>
    </source>
</reference>
<keyword evidence="3" id="KW-1185">Reference proteome</keyword>
<dbReference type="Proteomes" id="UP000266841">
    <property type="component" value="Unassembled WGS sequence"/>
</dbReference>
<feature type="compositionally biased region" description="Low complexity" evidence="1">
    <location>
        <begin position="284"/>
        <end position="307"/>
    </location>
</feature>
<feature type="region of interest" description="Disordered" evidence="1">
    <location>
        <begin position="276"/>
        <end position="320"/>
    </location>
</feature>
<proteinExistence type="predicted"/>
<sequence length="353" mass="38644">MERMFYNAASFNQDLCHFGDNFSQLSFVAAMFYNTDCADTNDPSSATGPWCAVTSCPAEDEVLYSQNFDDPLDGVFPDDYDDAMDVLSLGWMTGGGLAPLNSDTLPGARRRLHMEEGFLHLQDPYFDWMISTEESLSLPNSISPSNLMNSAINVNMTRAVSYAMFVTGEDWGQGRLSFDFWTDANPDDADPPYHEIEIFWTDDLDGGSLNFDTDLSDTGGNWDDHSLVLPEGKHYIIISYVFNPTEADDLMPPEGYMGSLYIDNVKYTQFGTPVPTLSPTNIDTPTISPMPTTGTPTITAPPTSLSPSPSPPPVPTMHPFTTNAELRAAIQEYLSQGCPSDANCQAPSTYGGA</sequence>
<evidence type="ECO:0000313" key="3">
    <source>
        <dbReference type="Proteomes" id="UP000266841"/>
    </source>
</evidence>